<protein>
    <recommendedName>
        <fullName evidence="3">Polymer-forming cytoskeletal</fullName>
    </recommendedName>
</protein>
<reference evidence="1 2" key="1">
    <citation type="submission" date="2017-04" db="EMBL/GenBank/DDBJ databases">
        <title>Bacillus krulwichiae AM31D Genome sequencing and assembly.</title>
        <authorList>
            <person name="Krulwich T.A."/>
            <person name="Anastor L."/>
            <person name="Ehrlich R."/>
            <person name="Ehrlich G.D."/>
            <person name="Janto B."/>
        </authorList>
    </citation>
    <scope>NUCLEOTIDE SEQUENCE [LARGE SCALE GENOMIC DNA]</scope>
    <source>
        <strain evidence="1 2">AM31D</strain>
    </source>
</reference>
<dbReference type="AlphaFoldDB" id="A0A1X9MIR6"/>
<accession>A0A1X9MIR6</accession>
<dbReference type="STRING" id="199441.BkAM31D_12050"/>
<keyword evidence="2" id="KW-1185">Reference proteome</keyword>
<sequence length="37" mass="3985">MKIISGNTKGDIVIEQDTLLLGNVEGNIRVLPGQNFS</sequence>
<evidence type="ECO:0000313" key="2">
    <source>
        <dbReference type="Proteomes" id="UP000193006"/>
    </source>
</evidence>
<proteinExistence type="predicted"/>
<evidence type="ECO:0000313" key="1">
    <source>
        <dbReference type="EMBL" id="ARK30502.1"/>
    </source>
</evidence>
<name>A0A1X9MIR6_9BACI</name>
<evidence type="ECO:0008006" key="3">
    <source>
        <dbReference type="Google" id="ProtNLM"/>
    </source>
</evidence>
<gene>
    <name evidence="1" type="ORF">BkAM31D_12050</name>
</gene>
<dbReference type="KEGG" id="bkw:BkAM31D_12050"/>
<dbReference type="Proteomes" id="UP000193006">
    <property type="component" value="Chromosome"/>
</dbReference>
<dbReference type="EMBL" id="CP020814">
    <property type="protein sequence ID" value="ARK30502.1"/>
    <property type="molecule type" value="Genomic_DNA"/>
</dbReference>
<organism evidence="1 2">
    <name type="scientific">Halalkalibacter krulwichiae</name>
    <dbReference type="NCBI Taxonomy" id="199441"/>
    <lineage>
        <taxon>Bacteria</taxon>
        <taxon>Bacillati</taxon>
        <taxon>Bacillota</taxon>
        <taxon>Bacilli</taxon>
        <taxon>Bacillales</taxon>
        <taxon>Bacillaceae</taxon>
        <taxon>Halalkalibacter</taxon>
    </lineage>
</organism>